<dbReference type="GO" id="GO:0005737">
    <property type="term" value="C:cytoplasm"/>
    <property type="evidence" value="ECO:0007669"/>
    <property type="project" value="TreeGrafter"/>
</dbReference>
<organism evidence="4">
    <name type="scientific">Ectopseudomonas oleovorans</name>
    <name type="common">Pseudomonas oleovorans</name>
    <dbReference type="NCBI Taxonomy" id="301"/>
    <lineage>
        <taxon>Bacteria</taxon>
        <taxon>Pseudomonadati</taxon>
        <taxon>Pseudomonadota</taxon>
        <taxon>Gammaproteobacteria</taxon>
        <taxon>Pseudomonadales</taxon>
        <taxon>Pseudomonadaceae</taxon>
        <taxon>Ectopseudomonas</taxon>
    </lineage>
</organism>
<dbReference type="InterPro" id="IPR003959">
    <property type="entry name" value="ATPase_AAA_core"/>
</dbReference>
<evidence type="ECO:0000256" key="3">
    <source>
        <dbReference type="ARBA" id="ARBA00023186"/>
    </source>
</evidence>
<dbReference type="InterPro" id="IPR027417">
    <property type="entry name" value="P-loop_NTPase"/>
</dbReference>
<dbReference type="InterPro" id="IPR001270">
    <property type="entry name" value="ClpA/B"/>
</dbReference>
<dbReference type="CDD" id="cd19499">
    <property type="entry name" value="RecA-like_ClpB_Hsp104-like"/>
    <property type="match status" value="1"/>
</dbReference>
<sequence>MPFANDLIDSNRQRLDEQGVARLQSRFLFEPAAVMALLRSRIVGQDAVLAQVEAMLKVVKVVKVDIGERERPLAVNLFMGPTGVGKTEIVRLLAQAIHGRADAMCRIDMHTLAQEHYAAALTGAPPGYVGSKEGTTLFDGEAIAGSFGRPGIVLFDELEKASAEVLRSLLGILEHDRLTLTAGSRTLDFRNSLIFMTSNVGAQQAQRYRERFSRGWRRWLGLAPKGEAALLEQVLHQRFEPEWLNRIDRILVFERVDERWLDALLEIELDKLGQRLARQGRSLHLEPSSRAWLCREHDVRFGARALARRIRTELEPAIADCLLAEPSTTRLLCTCGHDRLQVTPHSW</sequence>
<keyword evidence="2 4" id="KW-0067">ATP-binding</keyword>
<dbReference type="SUPFAM" id="SSF52540">
    <property type="entry name" value="P-loop containing nucleoside triphosphate hydrolases"/>
    <property type="match status" value="1"/>
</dbReference>
<dbReference type="Pfam" id="PF10431">
    <property type="entry name" value="ClpB_D2-small"/>
    <property type="match status" value="1"/>
</dbReference>
<gene>
    <name evidence="4" type="primary">amiB</name>
    <name evidence="4" type="ORF">POT9AD_3351</name>
</gene>
<dbReference type="InterPro" id="IPR003593">
    <property type="entry name" value="AAA+_ATPase"/>
</dbReference>
<dbReference type="Pfam" id="PF07724">
    <property type="entry name" value="AAA_2"/>
    <property type="match status" value="1"/>
</dbReference>
<proteinExistence type="predicted"/>
<keyword evidence="4" id="KW-0645">Protease</keyword>
<dbReference type="Gene3D" id="1.10.8.60">
    <property type="match status" value="1"/>
</dbReference>
<dbReference type="EMBL" id="LR130779">
    <property type="protein sequence ID" value="VDN64326.1"/>
    <property type="molecule type" value="Genomic_DNA"/>
</dbReference>
<keyword evidence="3" id="KW-0143">Chaperone</keyword>
<dbReference type="OrthoDB" id="9803641at2"/>
<dbReference type="InterPro" id="IPR019489">
    <property type="entry name" value="Clp_ATPase_C"/>
</dbReference>
<dbReference type="PANTHER" id="PTHR11638">
    <property type="entry name" value="ATP-DEPENDENT CLP PROTEASE"/>
    <property type="match status" value="1"/>
</dbReference>
<dbReference type="GO" id="GO:0034605">
    <property type="term" value="P:cellular response to heat"/>
    <property type="evidence" value="ECO:0007669"/>
    <property type="project" value="TreeGrafter"/>
</dbReference>
<dbReference type="Gene3D" id="3.40.50.300">
    <property type="entry name" value="P-loop containing nucleotide triphosphate hydrolases"/>
    <property type="match status" value="1"/>
</dbReference>
<name>A0A653B6Q9_ECTOL</name>
<dbReference type="InterPro" id="IPR050130">
    <property type="entry name" value="ClpA_ClpB"/>
</dbReference>
<keyword evidence="4" id="KW-0378">Hydrolase</keyword>
<accession>A0A653B6Q9</accession>
<dbReference type="AlphaFoldDB" id="A0A653B6Q9"/>
<reference evidence="4" key="1">
    <citation type="submission" date="2018-11" db="EMBL/GenBank/DDBJ databases">
        <authorList>
            <consortium name="Genoscope - CEA"/>
            <person name="William W."/>
        </authorList>
    </citation>
    <scope>NUCLEOTIDE SEQUENCE [LARGE SCALE GENOMIC DNA]</scope>
    <source>
        <strain evidence="4">T9AD</strain>
    </source>
</reference>
<evidence type="ECO:0000313" key="4">
    <source>
        <dbReference type="EMBL" id="VDN64326.1"/>
    </source>
</evidence>
<dbReference type="GO" id="GO:0006508">
    <property type="term" value="P:proteolysis"/>
    <property type="evidence" value="ECO:0007669"/>
    <property type="project" value="UniProtKB-KW"/>
</dbReference>
<dbReference type="SMART" id="SM00382">
    <property type="entry name" value="AAA"/>
    <property type="match status" value="1"/>
</dbReference>
<dbReference type="PRINTS" id="PR00300">
    <property type="entry name" value="CLPPROTEASEA"/>
</dbReference>
<evidence type="ECO:0000256" key="2">
    <source>
        <dbReference type="ARBA" id="ARBA00022840"/>
    </source>
</evidence>
<protein>
    <submittedName>
        <fullName evidence="4">ATP-dependent protease ATP-binding subunit-like protein AmiB</fullName>
    </submittedName>
</protein>
<dbReference type="SMART" id="SM01086">
    <property type="entry name" value="ClpB_D2-small"/>
    <property type="match status" value="1"/>
</dbReference>
<dbReference type="GO" id="GO:0008233">
    <property type="term" value="F:peptidase activity"/>
    <property type="evidence" value="ECO:0007669"/>
    <property type="project" value="UniProtKB-KW"/>
</dbReference>
<evidence type="ECO:0000256" key="1">
    <source>
        <dbReference type="ARBA" id="ARBA00022741"/>
    </source>
</evidence>
<dbReference type="PANTHER" id="PTHR11638:SF18">
    <property type="entry name" value="HEAT SHOCK PROTEIN 104"/>
    <property type="match status" value="1"/>
</dbReference>
<dbReference type="GO" id="GO:0016887">
    <property type="term" value="F:ATP hydrolysis activity"/>
    <property type="evidence" value="ECO:0007669"/>
    <property type="project" value="InterPro"/>
</dbReference>
<keyword evidence="1" id="KW-0547">Nucleotide-binding</keyword>
<dbReference type="GO" id="GO:0005524">
    <property type="term" value="F:ATP binding"/>
    <property type="evidence" value="ECO:0007669"/>
    <property type="project" value="UniProtKB-KW"/>
</dbReference>